<dbReference type="AlphaFoldDB" id="A0AAD7Z989"/>
<accession>A0AAD7Z989</accession>
<evidence type="ECO:0000256" key="2">
    <source>
        <dbReference type="ARBA" id="ARBA00022737"/>
    </source>
</evidence>
<dbReference type="PANTHER" id="PTHR24366:SF96">
    <property type="entry name" value="LEUCINE RICH REPEAT CONTAINING 53"/>
    <property type="match status" value="1"/>
</dbReference>
<protein>
    <submittedName>
        <fullName evidence="4">Uncharacterized protein</fullName>
    </submittedName>
</protein>
<feature type="chain" id="PRO_5042074399" evidence="3">
    <location>
        <begin position="20"/>
        <end position="419"/>
    </location>
</feature>
<dbReference type="SUPFAM" id="SSF52058">
    <property type="entry name" value="L domain-like"/>
    <property type="match status" value="1"/>
</dbReference>
<sequence length="419" mass="47173">MKSCFSYIALLLTATSAAAENVCESCHCEPEYEPQTVSCACETPDKVLDFTSRDFEVNFKNTLNFTVSNCGKIVFKQNLFRELQKLDNLKIQNVKDVRFEIGVFQSLNHLRLRNIKELSFKSNAFHGGQMKSVEIRQSNIGDLPRYAFHDVNSLDKFVLSDVHIHSVQPGAIMLKDNKAVEIVNATMDEIASNAITIEANYVVIFNSALRNMKPVSINVTAKDQFIISHTEFDENMPDNPITAMAPVVNISNNHFQHLKPQIIKNLTGNLDGNIIFIHNTIDTFDSHKPLNLPSSNWNIQGNQFKCSCEMFGLFENLKNSNILDNNYCMLSKCRVSLRQGKEKCERQSPANLDDTDLCKTVPTVAPLRPRDGRVLGLTTQEKTQFTTHMPLSLTTPKSSASIHLLSAILFWTLIALKLL</sequence>
<reference evidence="4" key="2">
    <citation type="submission" date="2023-05" db="EMBL/GenBank/DDBJ databases">
        <authorList>
            <person name="Fouks B."/>
        </authorList>
    </citation>
    <scope>NUCLEOTIDE SEQUENCE</scope>
    <source>
        <strain evidence="4">Stay&amp;Tobe</strain>
        <tissue evidence="4">Testes</tissue>
    </source>
</reference>
<dbReference type="InterPro" id="IPR032675">
    <property type="entry name" value="LRR_dom_sf"/>
</dbReference>
<dbReference type="Proteomes" id="UP001233999">
    <property type="component" value="Unassembled WGS sequence"/>
</dbReference>
<organism evidence="4 5">
    <name type="scientific">Diploptera punctata</name>
    <name type="common">Pacific beetle cockroach</name>
    <dbReference type="NCBI Taxonomy" id="6984"/>
    <lineage>
        <taxon>Eukaryota</taxon>
        <taxon>Metazoa</taxon>
        <taxon>Ecdysozoa</taxon>
        <taxon>Arthropoda</taxon>
        <taxon>Hexapoda</taxon>
        <taxon>Insecta</taxon>
        <taxon>Pterygota</taxon>
        <taxon>Neoptera</taxon>
        <taxon>Polyneoptera</taxon>
        <taxon>Dictyoptera</taxon>
        <taxon>Blattodea</taxon>
        <taxon>Blaberoidea</taxon>
        <taxon>Blaberidae</taxon>
        <taxon>Diplopterinae</taxon>
        <taxon>Diploptera</taxon>
    </lineage>
</organism>
<comment type="caution">
    <text evidence="4">The sequence shown here is derived from an EMBL/GenBank/DDBJ whole genome shotgun (WGS) entry which is preliminary data.</text>
</comment>
<keyword evidence="3" id="KW-0732">Signal</keyword>
<evidence type="ECO:0000256" key="1">
    <source>
        <dbReference type="ARBA" id="ARBA00022614"/>
    </source>
</evidence>
<keyword evidence="5" id="KW-1185">Reference proteome</keyword>
<gene>
    <name evidence="4" type="ORF">L9F63_007339</name>
</gene>
<dbReference type="EMBL" id="JASPKZ010009820">
    <property type="protein sequence ID" value="KAJ9575798.1"/>
    <property type="molecule type" value="Genomic_DNA"/>
</dbReference>
<proteinExistence type="predicted"/>
<evidence type="ECO:0000313" key="4">
    <source>
        <dbReference type="EMBL" id="KAJ9575798.1"/>
    </source>
</evidence>
<dbReference type="Gene3D" id="3.80.10.10">
    <property type="entry name" value="Ribonuclease Inhibitor"/>
    <property type="match status" value="1"/>
</dbReference>
<evidence type="ECO:0000313" key="5">
    <source>
        <dbReference type="Proteomes" id="UP001233999"/>
    </source>
</evidence>
<evidence type="ECO:0000256" key="3">
    <source>
        <dbReference type="SAM" id="SignalP"/>
    </source>
</evidence>
<keyword evidence="1" id="KW-0433">Leucine-rich repeat</keyword>
<name>A0AAD7Z989_DIPPU</name>
<keyword evidence="2" id="KW-0677">Repeat</keyword>
<feature type="signal peptide" evidence="3">
    <location>
        <begin position="1"/>
        <end position="19"/>
    </location>
</feature>
<dbReference type="PANTHER" id="PTHR24366">
    <property type="entry name" value="IG(IMMUNOGLOBULIN) AND LRR(LEUCINE RICH REPEAT) DOMAINS"/>
    <property type="match status" value="1"/>
</dbReference>
<reference evidence="4" key="1">
    <citation type="journal article" date="2023" name="IScience">
        <title>Live-bearing cockroach genome reveals convergent evolutionary mechanisms linked to viviparity in insects and beyond.</title>
        <authorList>
            <person name="Fouks B."/>
            <person name="Harrison M.C."/>
            <person name="Mikhailova A.A."/>
            <person name="Marchal E."/>
            <person name="English S."/>
            <person name="Carruthers M."/>
            <person name="Jennings E.C."/>
            <person name="Chiamaka E.L."/>
            <person name="Frigard R.A."/>
            <person name="Pippel M."/>
            <person name="Attardo G.M."/>
            <person name="Benoit J.B."/>
            <person name="Bornberg-Bauer E."/>
            <person name="Tobe S.S."/>
        </authorList>
    </citation>
    <scope>NUCLEOTIDE SEQUENCE</scope>
    <source>
        <strain evidence="4">Stay&amp;Tobe</strain>
    </source>
</reference>